<proteinExistence type="predicted"/>
<accession>A0A7R9WB52</accession>
<evidence type="ECO:0000313" key="2">
    <source>
        <dbReference type="EMBL" id="CAD8319572.1"/>
    </source>
</evidence>
<feature type="region of interest" description="Disordered" evidence="1">
    <location>
        <begin position="1"/>
        <end position="24"/>
    </location>
</feature>
<organism evidence="2">
    <name type="scientific">Pseudictyota dubia</name>
    <dbReference type="NCBI Taxonomy" id="2749911"/>
    <lineage>
        <taxon>Eukaryota</taxon>
        <taxon>Sar</taxon>
        <taxon>Stramenopiles</taxon>
        <taxon>Ochrophyta</taxon>
        <taxon>Bacillariophyta</taxon>
        <taxon>Mediophyceae</taxon>
        <taxon>Biddulphiophycidae</taxon>
        <taxon>Eupodiscales</taxon>
        <taxon>Odontellaceae</taxon>
        <taxon>Pseudictyota</taxon>
    </lineage>
</organism>
<gene>
    <name evidence="2" type="ORF">TDUB1175_LOCUS17988</name>
</gene>
<protein>
    <submittedName>
        <fullName evidence="2">Uncharacterized protein</fullName>
    </submittedName>
</protein>
<evidence type="ECO:0000256" key="1">
    <source>
        <dbReference type="SAM" id="MobiDB-lite"/>
    </source>
</evidence>
<dbReference type="AlphaFoldDB" id="A0A7R9WB52"/>
<sequence length="422" mass="46926">MFHHHSRQRNKEDRHPVLQGNTSPGRLRLLDESLILGLMNFPQTACDKSDTGEVDFPRVTVVDLGLGDSPSTTLEFAVALKNVCSMSTIASPLEPKIIGVEVDNDRLERCIRLLQDASYSGLLQNTPPIELRLGGTSFVLPLIESEPRPSMIRAMNVLRSYGIPHAIKGLRTLFQQLCHEGGTLVEGSAEAGGKVMVAMVLKRSKMNLTYHVENGDASSSDDEVELGIDAVIFAADLDAIATDPELNMLSAHSWFNRHNHLPRLWRGFCDVEECSDEDVPRWALPVREFLRTWEKACSCVLPITPSVQERLHEIMDQGTNCPRSVTVTAAQTSSSKICWTEQDSTTSLRDKFVLGAEELARGIKSDNSSLDSRSPCVKTDWASKGIVVWYPGLDPTSGTPALLVPDIEEYYWWEERIGRRVL</sequence>
<dbReference type="EMBL" id="HBED01035807">
    <property type="protein sequence ID" value="CAD8319572.1"/>
    <property type="molecule type" value="Transcribed_RNA"/>
</dbReference>
<name>A0A7R9WB52_9STRA</name>
<reference evidence="2" key="1">
    <citation type="submission" date="2021-01" db="EMBL/GenBank/DDBJ databases">
        <authorList>
            <person name="Corre E."/>
            <person name="Pelletier E."/>
            <person name="Niang G."/>
            <person name="Scheremetjew M."/>
            <person name="Finn R."/>
            <person name="Kale V."/>
            <person name="Holt S."/>
            <person name="Cochrane G."/>
            <person name="Meng A."/>
            <person name="Brown T."/>
            <person name="Cohen L."/>
        </authorList>
    </citation>
    <scope>NUCLEOTIDE SEQUENCE</scope>
    <source>
        <strain evidence="2">CCMP147</strain>
    </source>
</reference>